<dbReference type="InterPro" id="IPR011990">
    <property type="entry name" value="TPR-like_helical_dom_sf"/>
</dbReference>
<dbReference type="EMBL" id="JACGCM010002328">
    <property type="protein sequence ID" value="KAF6141354.1"/>
    <property type="molecule type" value="Genomic_DNA"/>
</dbReference>
<evidence type="ECO:0000256" key="2">
    <source>
        <dbReference type="SAM" id="Phobius"/>
    </source>
</evidence>
<sequence length="143" mass="16431">MGTRKRIELVRLVGYLILCNSWTSLRSGYLRIGESSEARCLFDLMPGKIIVLWTTMVLGYARNGLIDKKRDLFDLMPTGNAVSWTVMIQSYIENDKARRLFDAMLFLDLYTSNMFILGCLDEKSVSKAIELFKLVPIEMKYLG</sequence>
<protein>
    <recommendedName>
        <fullName evidence="5">Pentatricopeptide repeat-containing protein</fullName>
    </recommendedName>
</protein>
<keyword evidence="2" id="KW-0472">Membrane</keyword>
<keyword evidence="2" id="KW-0812">Transmembrane</keyword>
<proteinExistence type="predicted"/>
<evidence type="ECO:0000256" key="1">
    <source>
        <dbReference type="ARBA" id="ARBA00022737"/>
    </source>
</evidence>
<dbReference type="PANTHER" id="PTHR47926">
    <property type="entry name" value="PENTATRICOPEPTIDE REPEAT-CONTAINING PROTEIN"/>
    <property type="match status" value="1"/>
</dbReference>
<dbReference type="InterPro" id="IPR002885">
    <property type="entry name" value="PPR_rpt"/>
</dbReference>
<comment type="caution">
    <text evidence="3">The sequence shown here is derived from an EMBL/GenBank/DDBJ whole genome shotgun (WGS) entry which is preliminary data.</text>
</comment>
<keyword evidence="2" id="KW-1133">Transmembrane helix</keyword>
<organism evidence="3 4">
    <name type="scientific">Kingdonia uniflora</name>
    <dbReference type="NCBI Taxonomy" id="39325"/>
    <lineage>
        <taxon>Eukaryota</taxon>
        <taxon>Viridiplantae</taxon>
        <taxon>Streptophyta</taxon>
        <taxon>Embryophyta</taxon>
        <taxon>Tracheophyta</taxon>
        <taxon>Spermatophyta</taxon>
        <taxon>Magnoliopsida</taxon>
        <taxon>Ranunculales</taxon>
        <taxon>Circaeasteraceae</taxon>
        <taxon>Kingdonia</taxon>
    </lineage>
</organism>
<name>A0A7J7LFR3_9MAGN</name>
<dbReference type="Proteomes" id="UP000541444">
    <property type="component" value="Unassembled WGS sequence"/>
</dbReference>
<keyword evidence="1" id="KW-0677">Repeat</keyword>
<accession>A0A7J7LFR3</accession>
<reference evidence="3 4" key="1">
    <citation type="journal article" date="2020" name="IScience">
        <title>Genome Sequencing of the Endangered Kingdonia uniflora (Circaeasteraceae, Ranunculales) Reveals Potential Mechanisms of Evolutionary Specialization.</title>
        <authorList>
            <person name="Sun Y."/>
            <person name="Deng T."/>
            <person name="Zhang A."/>
            <person name="Moore M.J."/>
            <person name="Landis J.B."/>
            <person name="Lin N."/>
            <person name="Zhang H."/>
            <person name="Zhang X."/>
            <person name="Huang J."/>
            <person name="Zhang X."/>
            <person name="Sun H."/>
            <person name="Wang H."/>
        </authorList>
    </citation>
    <scope>NUCLEOTIDE SEQUENCE [LARGE SCALE GENOMIC DNA]</scope>
    <source>
        <strain evidence="3">TB1705</strain>
        <tissue evidence="3">Leaf</tissue>
    </source>
</reference>
<keyword evidence="4" id="KW-1185">Reference proteome</keyword>
<evidence type="ECO:0000313" key="4">
    <source>
        <dbReference type="Proteomes" id="UP000541444"/>
    </source>
</evidence>
<dbReference type="OrthoDB" id="1937829at2759"/>
<dbReference type="GO" id="GO:0009451">
    <property type="term" value="P:RNA modification"/>
    <property type="evidence" value="ECO:0007669"/>
    <property type="project" value="InterPro"/>
</dbReference>
<evidence type="ECO:0008006" key="5">
    <source>
        <dbReference type="Google" id="ProtNLM"/>
    </source>
</evidence>
<feature type="transmembrane region" description="Helical" evidence="2">
    <location>
        <begin position="44"/>
        <end position="61"/>
    </location>
</feature>
<evidence type="ECO:0000313" key="3">
    <source>
        <dbReference type="EMBL" id="KAF6141354.1"/>
    </source>
</evidence>
<dbReference type="AlphaFoldDB" id="A0A7J7LFR3"/>
<feature type="transmembrane region" description="Helical" evidence="2">
    <location>
        <begin position="12"/>
        <end position="32"/>
    </location>
</feature>
<dbReference type="Gene3D" id="1.25.40.10">
    <property type="entry name" value="Tetratricopeptide repeat domain"/>
    <property type="match status" value="1"/>
</dbReference>
<gene>
    <name evidence="3" type="ORF">GIB67_008531</name>
</gene>
<dbReference type="InterPro" id="IPR046960">
    <property type="entry name" value="PPR_At4g14850-like_plant"/>
</dbReference>
<dbReference type="Pfam" id="PF01535">
    <property type="entry name" value="PPR"/>
    <property type="match status" value="2"/>
</dbReference>
<dbReference type="GO" id="GO:0003723">
    <property type="term" value="F:RNA binding"/>
    <property type="evidence" value="ECO:0007669"/>
    <property type="project" value="InterPro"/>
</dbReference>